<evidence type="ECO:0000313" key="1">
    <source>
        <dbReference type="EMBL" id="TWH87639.1"/>
    </source>
</evidence>
<comment type="caution">
    <text evidence="1">The sequence shown here is derived from an EMBL/GenBank/DDBJ whole genome shotgun (WGS) entry which is preliminary data.</text>
</comment>
<reference evidence="1 2" key="1">
    <citation type="journal article" date="2015" name="Stand. Genomic Sci.">
        <title>Genomic Encyclopedia of Bacterial and Archaeal Type Strains, Phase III: the genomes of soil and plant-associated and newly described type strains.</title>
        <authorList>
            <person name="Whitman W.B."/>
            <person name="Woyke T."/>
            <person name="Klenk H.P."/>
            <person name="Zhou Y."/>
            <person name="Lilburn T.G."/>
            <person name="Beck B.J."/>
            <person name="De Vos P."/>
            <person name="Vandamme P."/>
            <person name="Eisen J.A."/>
            <person name="Garrity G."/>
            <person name="Hugenholtz P."/>
            <person name="Kyrpides N.C."/>
        </authorList>
    </citation>
    <scope>NUCLEOTIDE SEQUENCE [LARGE SCALE GENOMIC DNA]</scope>
    <source>
        <strain evidence="1 2">CGMCC 1.10115</strain>
    </source>
</reference>
<protein>
    <submittedName>
        <fullName evidence="1">Uncharacterized protein</fullName>
    </submittedName>
</protein>
<dbReference type="OrthoDB" id="2082701at2"/>
<dbReference type="RefSeq" id="WP_144542122.1">
    <property type="nucleotide sequence ID" value="NZ_CBCSDC010000001.1"/>
</dbReference>
<gene>
    <name evidence="1" type="ORF">IQ19_01881</name>
</gene>
<dbReference type="AlphaFoldDB" id="A0A562JWV3"/>
<keyword evidence="2" id="KW-1185">Reference proteome</keyword>
<dbReference type="Proteomes" id="UP000318667">
    <property type="component" value="Unassembled WGS sequence"/>
</dbReference>
<proteinExistence type="predicted"/>
<evidence type="ECO:0000313" key="2">
    <source>
        <dbReference type="Proteomes" id="UP000318667"/>
    </source>
</evidence>
<dbReference type="EMBL" id="VLKI01000004">
    <property type="protein sequence ID" value="TWH87639.1"/>
    <property type="molecule type" value="Genomic_DNA"/>
</dbReference>
<accession>A0A562JWV3</accession>
<name>A0A562JWV3_9BACI</name>
<organism evidence="1 2">
    <name type="scientific">Cytobacillus oceanisediminis</name>
    <dbReference type="NCBI Taxonomy" id="665099"/>
    <lineage>
        <taxon>Bacteria</taxon>
        <taxon>Bacillati</taxon>
        <taxon>Bacillota</taxon>
        <taxon>Bacilli</taxon>
        <taxon>Bacillales</taxon>
        <taxon>Bacillaceae</taxon>
        <taxon>Cytobacillus</taxon>
    </lineage>
</organism>
<sequence length="85" mass="10029">MMGLVITQIIVIVLFLILGWALCFKKAYCLISGLSFRQEFVNSKDGGENWEWFEELSKETNQIKDDCPPSKPWRPLFRMKHYQKS</sequence>
<dbReference type="GeneID" id="65403091"/>